<dbReference type="NCBIfam" id="TIGR00544">
    <property type="entry name" value="lgt"/>
    <property type="match status" value="1"/>
</dbReference>
<evidence type="ECO:0000256" key="7">
    <source>
        <dbReference type="HAMAP-Rule" id="MF_01147"/>
    </source>
</evidence>
<dbReference type="STRING" id="560555.BST30_06635"/>
<feature type="compositionally biased region" description="Acidic residues" evidence="8">
    <location>
        <begin position="290"/>
        <end position="302"/>
    </location>
</feature>
<name>A0A1X0G0V4_MYCNT</name>
<dbReference type="GO" id="GO:0008961">
    <property type="term" value="F:phosphatidylglycerol-prolipoprotein diacylglyceryl transferase activity"/>
    <property type="evidence" value="ECO:0007669"/>
    <property type="project" value="UniProtKB-UniRule"/>
</dbReference>
<keyword evidence="6 7" id="KW-0472">Membrane</keyword>
<keyword evidence="3 7" id="KW-0808">Transferase</keyword>
<dbReference type="EMBL" id="MVHW01000005">
    <property type="protein sequence ID" value="ORB07606.1"/>
    <property type="molecule type" value="Genomic_DNA"/>
</dbReference>
<feature type="compositionally biased region" description="Acidic residues" evidence="8">
    <location>
        <begin position="340"/>
        <end position="388"/>
    </location>
</feature>
<keyword evidence="5 7" id="KW-1133">Transmembrane helix</keyword>
<feature type="transmembrane region" description="Helical" evidence="7">
    <location>
        <begin position="53"/>
        <end position="76"/>
    </location>
</feature>
<dbReference type="PROSITE" id="PS01311">
    <property type="entry name" value="LGT"/>
    <property type="match status" value="1"/>
</dbReference>
<dbReference type="PANTHER" id="PTHR30589">
    <property type="entry name" value="PROLIPOPROTEIN DIACYLGLYCERYL TRANSFERASE"/>
    <property type="match status" value="1"/>
</dbReference>
<evidence type="ECO:0000313" key="10">
    <source>
        <dbReference type="Proteomes" id="UP000192760"/>
    </source>
</evidence>
<feature type="transmembrane region" description="Helical" evidence="7">
    <location>
        <begin position="96"/>
        <end position="116"/>
    </location>
</feature>
<feature type="compositionally biased region" description="Low complexity" evidence="8">
    <location>
        <begin position="319"/>
        <end position="339"/>
    </location>
</feature>
<evidence type="ECO:0000256" key="3">
    <source>
        <dbReference type="ARBA" id="ARBA00022679"/>
    </source>
</evidence>
<protein>
    <recommendedName>
        <fullName evidence="7">Phosphatidylglycerol--prolipoprotein diacylglyceryl transferase</fullName>
        <ecNumber evidence="7">2.5.1.145</ecNumber>
    </recommendedName>
</protein>
<evidence type="ECO:0000256" key="4">
    <source>
        <dbReference type="ARBA" id="ARBA00022692"/>
    </source>
</evidence>
<feature type="transmembrane region" description="Helical" evidence="7">
    <location>
        <begin position="197"/>
        <end position="214"/>
    </location>
</feature>
<feature type="transmembrane region" description="Helical" evidence="7">
    <location>
        <begin position="23"/>
        <end position="41"/>
    </location>
</feature>
<comment type="caution">
    <text evidence="9">The sequence shown here is derived from an EMBL/GenBank/DDBJ whole genome shotgun (WGS) entry which is preliminary data.</text>
</comment>
<dbReference type="UniPathway" id="UPA00664"/>
<feature type="compositionally biased region" description="Basic residues" evidence="8">
    <location>
        <begin position="412"/>
        <end position="424"/>
    </location>
</feature>
<evidence type="ECO:0000256" key="1">
    <source>
        <dbReference type="ARBA" id="ARBA00007150"/>
    </source>
</evidence>
<comment type="similarity">
    <text evidence="1 7">Belongs to the Lgt family.</text>
</comment>
<keyword evidence="9" id="KW-0449">Lipoprotein</keyword>
<comment type="catalytic activity">
    <reaction evidence="7">
        <text>L-cysteinyl-[prolipoprotein] + a 1,2-diacyl-sn-glycero-3-phospho-(1'-sn-glycerol) = an S-1,2-diacyl-sn-glyceryl-L-cysteinyl-[prolipoprotein] + sn-glycerol 1-phosphate + H(+)</text>
        <dbReference type="Rhea" id="RHEA:56712"/>
        <dbReference type="Rhea" id="RHEA-COMP:14679"/>
        <dbReference type="Rhea" id="RHEA-COMP:14680"/>
        <dbReference type="ChEBI" id="CHEBI:15378"/>
        <dbReference type="ChEBI" id="CHEBI:29950"/>
        <dbReference type="ChEBI" id="CHEBI:57685"/>
        <dbReference type="ChEBI" id="CHEBI:64716"/>
        <dbReference type="ChEBI" id="CHEBI:140658"/>
        <dbReference type="EC" id="2.5.1.145"/>
    </reaction>
</comment>
<evidence type="ECO:0000256" key="8">
    <source>
        <dbReference type="SAM" id="MobiDB-lite"/>
    </source>
</evidence>
<comment type="pathway">
    <text evidence="7">Protein modification; lipoprotein biosynthesis (diacylglyceryl transfer).</text>
</comment>
<sequence>MTKLLAYFPSPPQGVWHLGPLPIRAYALFIIAGIVAALLIGDRRWEARGGERGVIYDIALWTVPFGLIGGRLYHLATDWRTYWGPGGAGLGAAVRIWDGGLGIWGAVALGAVGAWIGCRRRGIPLPAFADALAPGIILAQAIGRFGNYFNQELYGRETTLPWGLEIFYRRDPSGYIDPHSLDGVSTGQIAFVVQPTFLYELLWNVLIFVVLIYADRRFTLGHGRLFALYVAGYCVGRFCVELLRDDTATHIAGIRINSFTSTFVFIGAVVYLMAAPKGREDPESLRGNLEEEAAEAESDEEPATVTAATTAAGAAAVAAADAPAGSAETAESGETTALDAEAEEPEAEEPEAEEPEAEAEDEPATEDLDDEPVAETADTSDADSEAPAEPEPANSAEETAKTTPAQPETRRRWGSRLRNRLSGR</sequence>
<organism evidence="9 10">
    <name type="scientific">Mycobacterium mantenii</name>
    <dbReference type="NCBI Taxonomy" id="560555"/>
    <lineage>
        <taxon>Bacteria</taxon>
        <taxon>Bacillati</taxon>
        <taxon>Actinomycetota</taxon>
        <taxon>Actinomycetes</taxon>
        <taxon>Mycobacteriales</taxon>
        <taxon>Mycobacteriaceae</taxon>
        <taxon>Mycobacterium</taxon>
        <taxon>Mycobacterium avium complex (MAC)</taxon>
    </lineage>
</organism>
<comment type="function">
    <text evidence="7">Catalyzes the transfer of the diacylglyceryl group from phosphatidylglycerol to the sulfhydryl group of the N-terminal cysteine of a prolipoprotein, the first step in the formation of mature lipoproteins.</text>
</comment>
<dbReference type="NCBIfam" id="NF009611">
    <property type="entry name" value="PRK13108.1"/>
    <property type="match status" value="1"/>
</dbReference>
<dbReference type="GO" id="GO:0042158">
    <property type="term" value="P:lipoprotein biosynthetic process"/>
    <property type="evidence" value="ECO:0007669"/>
    <property type="project" value="UniProtKB-UniRule"/>
</dbReference>
<comment type="subcellular location">
    <subcellularLocation>
        <location evidence="7">Cell membrane</location>
        <topology evidence="7">Multi-pass membrane protein</topology>
    </subcellularLocation>
</comment>
<dbReference type="GO" id="GO:0005886">
    <property type="term" value="C:plasma membrane"/>
    <property type="evidence" value="ECO:0007669"/>
    <property type="project" value="UniProtKB-SubCell"/>
</dbReference>
<reference evidence="9 10" key="1">
    <citation type="submission" date="2017-02" db="EMBL/GenBank/DDBJ databases">
        <title>The new phylogeny of genus Mycobacterium.</title>
        <authorList>
            <person name="Tortoli E."/>
            <person name="Trovato A."/>
            <person name="Cirillo D.M."/>
        </authorList>
    </citation>
    <scope>NUCLEOTIDE SEQUENCE [LARGE SCALE GENOMIC DNA]</scope>
    <source>
        <strain evidence="9 10">DSM 45255</strain>
    </source>
</reference>
<proteinExistence type="inferred from homology"/>
<dbReference type="InterPro" id="IPR001640">
    <property type="entry name" value="Lgt"/>
</dbReference>
<dbReference type="PANTHER" id="PTHR30589:SF0">
    <property type="entry name" value="PHOSPHATIDYLGLYCEROL--PROLIPOPROTEIN DIACYLGLYCERYL TRANSFERASE"/>
    <property type="match status" value="1"/>
</dbReference>
<evidence type="ECO:0000256" key="2">
    <source>
        <dbReference type="ARBA" id="ARBA00022475"/>
    </source>
</evidence>
<gene>
    <name evidence="7" type="primary">lgt</name>
    <name evidence="9" type="ORF">BST30_06635</name>
</gene>
<dbReference type="HAMAP" id="MF_01147">
    <property type="entry name" value="Lgt"/>
    <property type="match status" value="1"/>
</dbReference>
<feature type="region of interest" description="Disordered" evidence="8">
    <location>
        <begin position="280"/>
        <end position="305"/>
    </location>
</feature>
<feature type="binding site" evidence="7">
    <location>
        <position position="144"/>
    </location>
    <ligand>
        <name>a 1,2-diacyl-sn-glycero-3-phospho-(1'-sn-glycerol)</name>
        <dbReference type="ChEBI" id="CHEBI:64716"/>
    </ligand>
</feature>
<evidence type="ECO:0000256" key="6">
    <source>
        <dbReference type="ARBA" id="ARBA00023136"/>
    </source>
</evidence>
<dbReference type="AlphaFoldDB" id="A0A1X0G0V4"/>
<evidence type="ECO:0000313" key="9">
    <source>
        <dbReference type="EMBL" id="ORB07606.1"/>
    </source>
</evidence>
<feature type="transmembrane region" description="Helical" evidence="7">
    <location>
        <begin position="256"/>
        <end position="274"/>
    </location>
</feature>
<accession>A0A1X0G0V4</accession>
<keyword evidence="2 7" id="KW-1003">Cell membrane</keyword>
<dbReference type="EC" id="2.5.1.145" evidence="7"/>
<dbReference type="Proteomes" id="UP000192760">
    <property type="component" value="Unassembled WGS sequence"/>
</dbReference>
<dbReference type="RefSeq" id="WP_083094095.1">
    <property type="nucleotide sequence ID" value="NZ_MVHW01000005.1"/>
</dbReference>
<feature type="transmembrane region" description="Helical" evidence="7">
    <location>
        <begin position="123"/>
        <end position="143"/>
    </location>
</feature>
<evidence type="ECO:0000256" key="5">
    <source>
        <dbReference type="ARBA" id="ARBA00022989"/>
    </source>
</evidence>
<feature type="region of interest" description="Disordered" evidence="8">
    <location>
        <begin position="319"/>
        <end position="424"/>
    </location>
</feature>
<keyword evidence="4 7" id="KW-0812">Transmembrane</keyword>
<dbReference type="Pfam" id="PF01790">
    <property type="entry name" value="LGT"/>
    <property type="match status" value="1"/>
</dbReference>